<evidence type="ECO:0000313" key="3">
    <source>
        <dbReference type="Proteomes" id="UP001627408"/>
    </source>
</evidence>
<reference evidence="2 3" key="1">
    <citation type="submission" date="2024-08" db="EMBL/GenBank/DDBJ databases">
        <title>Tateyamaria sp. nov., isolated from marine algae.</title>
        <authorList>
            <person name="Choi B.J."/>
            <person name="Kim J.M."/>
            <person name="Lee J.K."/>
            <person name="Choi D.G."/>
            <person name="Bayburt H."/>
            <person name="Baek J.H."/>
            <person name="Han D.M."/>
            <person name="Jeon C.O."/>
        </authorList>
    </citation>
    <scope>NUCLEOTIDE SEQUENCE [LARGE SCALE GENOMIC DNA]</scope>
    <source>
        <strain evidence="2 3">KMU-156</strain>
    </source>
</reference>
<organism evidence="2 3">
    <name type="scientific">Tateyamaria armeniaca</name>
    <dbReference type="NCBI Taxonomy" id="2518930"/>
    <lineage>
        <taxon>Bacteria</taxon>
        <taxon>Pseudomonadati</taxon>
        <taxon>Pseudomonadota</taxon>
        <taxon>Alphaproteobacteria</taxon>
        <taxon>Rhodobacterales</taxon>
        <taxon>Roseobacteraceae</taxon>
        <taxon>Tateyamaria</taxon>
    </lineage>
</organism>
<gene>
    <name evidence="2" type="ORF">ACERZ8_10530</name>
</gene>
<dbReference type="Proteomes" id="UP001627408">
    <property type="component" value="Unassembled WGS sequence"/>
</dbReference>
<comment type="caution">
    <text evidence="2">The sequence shown here is derived from an EMBL/GenBank/DDBJ whole genome shotgun (WGS) entry which is preliminary data.</text>
</comment>
<dbReference type="RefSeq" id="WP_407592146.1">
    <property type="nucleotide sequence ID" value="NZ_JBHDIY010000002.1"/>
</dbReference>
<evidence type="ECO:0000313" key="2">
    <source>
        <dbReference type="EMBL" id="MFL4470285.1"/>
    </source>
</evidence>
<sequence length="42" mass="4699">MSITAHLEELKKKHRTLSEQVDMAQRAPGADHVEVATLKNKS</sequence>
<accession>A0ABW8UTU2</accession>
<proteinExistence type="predicted"/>
<feature type="region of interest" description="Disordered" evidence="1">
    <location>
        <begin position="14"/>
        <end position="42"/>
    </location>
</feature>
<evidence type="ECO:0000256" key="1">
    <source>
        <dbReference type="SAM" id="MobiDB-lite"/>
    </source>
</evidence>
<protein>
    <submittedName>
        <fullName evidence="2">YdcH family protein</fullName>
    </submittedName>
</protein>
<dbReference type="EMBL" id="JBHDIY010000002">
    <property type="protein sequence ID" value="MFL4470285.1"/>
    <property type="molecule type" value="Genomic_DNA"/>
</dbReference>
<keyword evidence="3" id="KW-1185">Reference proteome</keyword>
<name>A0ABW8UTU2_9RHOB</name>